<evidence type="ECO:0008006" key="3">
    <source>
        <dbReference type="Google" id="ProtNLM"/>
    </source>
</evidence>
<dbReference type="AlphaFoldDB" id="A0A4Q8D145"/>
<dbReference type="RefSeq" id="WP_130503296.1">
    <property type="nucleotide sequence ID" value="NZ_SHLI01000001.1"/>
</dbReference>
<gene>
    <name evidence="1" type="ORF">EV698_1309</name>
</gene>
<dbReference type="EMBL" id="SHLI01000001">
    <property type="protein sequence ID" value="RZU99033.1"/>
    <property type="molecule type" value="Genomic_DNA"/>
</dbReference>
<evidence type="ECO:0000313" key="2">
    <source>
        <dbReference type="Proteomes" id="UP000292298"/>
    </source>
</evidence>
<evidence type="ECO:0000313" key="1">
    <source>
        <dbReference type="EMBL" id="RZU99033.1"/>
    </source>
</evidence>
<dbReference type="Proteomes" id="UP000292298">
    <property type="component" value="Unassembled WGS sequence"/>
</dbReference>
<reference evidence="1 2" key="1">
    <citation type="submission" date="2019-02" db="EMBL/GenBank/DDBJ databases">
        <title>Genomic Encyclopedia of Type Strains, Phase IV (KMG-IV): sequencing the most valuable type-strain genomes for metagenomic binning, comparative biology and taxonomic classification.</title>
        <authorList>
            <person name="Goeker M."/>
        </authorList>
    </citation>
    <scope>NUCLEOTIDE SEQUENCE [LARGE SCALE GENOMIC DNA]</scope>
    <source>
        <strain evidence="1 2">DSM 21056</strain>
    </source>
</reference>
<proteinExistence type="predicted"/>
<name>A0A4Q8D145_9GAMM</name>
<organism evidence="1 2">
    <name type="scientific">Spiribacter vilamensis</name>
    <dbReference type="NCBI Taxonomy" id="531306"/>
    <lineage>
        <taxon>Bacteria</taxon>
        <taxon>Pseudomonadati</taxon>
        <taxon>Pseudomonadota</taxon>
        <taxon>Gammaproteobacteria</taxon>
        <taxon>Chromatiales</taxon>
        <taxon>Ectothiorhodospiraceae</taxon>
        <taxon>Spiribacter</taxon>
    </lineage>
</organism>
<comment type="caution">
    <text evidence="1">The sequence shown here is derived from an EMBL/GenBank/DDBJ whole genome shotgun (WGS) entry which is preliminary data.</text>
</comment>
<dbReference type="OrthoDB" id="9908183at2"/>
<dbReference type="PROSITE" id="PS51257">
    <property type="entry name" value="PROKAR_LIPOPROTEIN"/>
    <property type="match status" value="1"/>
</dbReference>
<protein>
    <recommendedName>
        <fullName evidence="3">SHOCT domain-containing protein</fullName>
    </recommendedName>
</protein>
<accession>A0A4Q8D145</accession>
<sequence>MAGYRTLIFPVATLFLAGCSGMGSLTSTDQADGEADRPPVEVELATEPPEFNARSTGQHRGIAMAECNTGIGLADARQEARDVLKRRAASNGADYVRVQGSGDLEDRGFCRDGYYRVIGDGFARLSEPARAATPDTTDSLSSRLEELEGLRDRGLLNQNEYEQLRERVLDEAY</sequence>
<keyword evidence="2" id="KW-1185">Reference proteome</keyword>